<dbReference type="PANTHER" id="PTHR24410:SF23">
    <property type="entry name" value="BTB DOMAIN-CONTAINING PROTEIN-RELATED"/>
    <property type="match status" value="1"/>
</dbReference>
<dbReference type="InterPro" id="IPR000210">
    <property type="entry name" value="BTB/POZ_dom"/>
</dbReference>
<dbReference type="Proteomes" id="UP000887578">
    <property type="component" value="Unplaced"/>
</dbReference>
<dbReference type="PANTHER" id="PTHR24410">
    <property type="entry name" value="HL07962P-RELATED"/>
    <property type="match status" value="1"/>
</dbReference>
<name>A0A914PQZ0_9BILA</name>
<dbReference type="InterPro" id="IPR011333">
    <property type="entry name" value="SKP1/BTB/POZ_sf"/>
</dbReference>
<dbReference type="SMART" id="SM00225">
    <property type="entry name" value="BTB"/>
    <property type="match status" value="1"/>
</dbReference>
<feature type="domain" description="BTB" evidence="1">
    <location>
        <begin position="80"/>
        <end position="146"/>
    </location>
</feature>
<dbReference type="Pfam" id="PF00651">
    <property type="entry name" value="BTB"/>
    <property type="match status" value="1"/>
</dbReference>
<keyword evidence="2" id="KW-1185">Reference proteome</keyword>
<dbReference type="InterPro" id="IPR051481">
    <property type="entry name" value="BTB-POZ/Galectin-3-binding"/>
</dbReference>
<evidence type="ECO:0000313" key="3">
    <source>
        <dbReference type="WBParaSite" id="PDA_v2.g21019.t1"/>
    </source>
</evidence>
<evidence type="ECO:0000259" key="1">
    <source>
        <dbReference type="PROSITE" id="PS50097"/>
    </source>
</evidence>
<organism evidence="2 3">
    <name type="scientific">Panagrolaimus davidi</name>
    <dbReference type="NCBI Taxonomy" id="227884"/>
    <lineage>
        <taxon>Eukaryota</taxon>
        <taxon>Metazoa</taxon>
        <taxon>Ecdysozoa</taxon>
        <taxon>Nematoda</taxon>
        <taxon>Chromadorea</taxon>
        <taxon>Rhabditida</taxon>
        <taxon>Tylenchina</taxon>
        <taxon>Panagrolaimomorpha</taxon>
        <taxon>Panagrolaimoidea</taxon>
        <taxon>Panagrolaimidae</taxon>
        <taxon>Panagrolaimus</taxon>
    </lineage>
</organism>
<dbReference type="Gene3D" id="3.30.710.10">
    <property type="entry name" value="Potassium Channel Kv1.1, Chain A"/>
    <property type="match status" value="1"/>
</dbReference>
<reference evidence="3" key="1">
    <citation type="submission" date="2022-11" db="UniProtKB">
        <authorList>
            <consortium name="WormBaseParasite"/>
        </authorList>
    </citation>
    <scope>IDENTIFICATION</scope>
</reference>
<dbReference type="WBParaSite" id="PDA_v2.g21019.t1">
    <property type="protein sequence ID" value="PDA_v2.g21019.t1"/>
    <property type="gene ID" value="PDA_v2.g21019"/>
</dbReference>
<dbReference type="AlphaFoldDB" id="A0A914PQZ0"/>
<protein>
    <submittedName>
        <fullName evidence="3">BTB domain-containing protein</fullName>
    </submittedName>
</protein>
<dbReference type="SUPFAM" id="SSF54695">
    <property type="entry name" value="POZ domain"/>
    <property type="match status" value="1"/>
</dbReference>
<accession>A0A914PQZ0</accession>
<dbReference type="PROSITE" id="PS50097">
    <property type="entry name" value="BTB"/>
    <property type="match status" value="1"/>
</dbReference>
<evidence type="ECO:0000313" key="2">
    <source>
        <dbReference type="Proteomes" id="UP000887578"/>
    </source>
</evidence>
<sequence length="229" mass="26242">MIALSNGLMRLLHLYTSPLLSILSSSDPVTYATTKATIHETPSPYLRPQRRTLQHPKKSIPSIVQKEHDFNKIFTETKYTDAVLVNQNGEKVPGFRCFLGHISPVFQAIFDSESELPVKIEVGNFKEETLRQIILFSQGAEFEVNENVMELLEFAKIFSIKLLIDGCYTWIANNINEKNICQYIKFAYAEDHAVLKKQCLEFLKDNKLSVDPDSIKVLPQEIFYDAFFS</sequence>
<proteinExistence type="predicted"/>